<protein>
    <submittedName>
        <fullName evidence="2">Uncharacterized protein</fullName>
    </submittedName>
</protein>
<comment type="caution">
    <text evidence="2">The sequence shown here is derived from an EMBL/GenBank/DDBJ whole genome shotgun (WGS) entry which is preliminary data.</text>
</comment>
<dbReference type="GeneID" id="28728621"/>
<feature type="region of interest" description="Disordered" evidence="1">
    <location>
        <begin position="413"/>
        <end position="496"/>
    </location>
</feature>
<feature type="region of interest" description="Disordered" evidence="1">
    <location>
        <begin position="552"/>
        <end position="594"/>
    </location>
</feature>
<organism evidence="2 3">
    <name type="scientific">Malassezia pachydermatis</name>
    <dbReference type="NCBI Taxonomy" id="77020"/>
    <lineage>
        <taxon>Eukaryota</taxon>
        <taxon>Fungi</taxon>
        <taxon>Dikarya</taxon>
        <taxon>Basidiomycota</taxon>
        <taxon>Ustilaginomycotina</taxon>
        <taxon>Malasseziomycetes</taxon>
        <taxon>Malasseziales</taxon>
        <taxon>Malasseziaceae</taxon>
        <taxon>Malassezia</taxon>
    </lineage>
</organism>
<proteinExistence type="predicted"/>
<feature type="compositionally biased region" description="Polar residues" evidence="1">
    <location>
        <begin position="483"/>
        <end position="492"/>
    </location>
</feature>
<feature type="compositionally biased region" description="Polar residues" evidence="1">
    <location>
        <begin position="455"/>
        <end position="473"/>
    </location>
</feature>
<sequence length="594" mass="66449">MDLWRPTLLGHRSIPALWQQGMSRIGASEEKLGDVQKTPTSIQVYNAYLFDKLRQRSTDCGLGLVEAEETFHRAAPQIKQDSMRMYASKRIEHEKFVFETIQGATDVDRILWEAQMAYMAQRYALAAVLLRRASDLESEYACIFLAKMFGLGLSRSNVVLFERDTLRGIAWALCGLQLLLASIEQQRDATKVHMLSQTLTLLSTLVCAPEALQMLRTDDKHADIAWSLLLLFPRSCELLHPEARLQNCMPSEPTRESIWSAMRDALTRVAAFEARAELDELTEHTMPDVDLVRIHLGVLFLEAYLIMRNAIKEKEPMLVQDTYTAWSRYLQEGRDRATQLNLTPFRRVASEGQQWSAPDLERKMSATLSNAEVSALSCRISRIFPFSGTQKKASAVKAPPLKDSTNYMQKVVPERRAGRAPSVSSRKSVMFAEPSRPQLLSRVSTSSASFTPSSDQALSQTTQRYDGITSSRLRSVPGIPQRQAASTDSSVGTPGACLMPDEPSYLSRMHDDIPSSRKRTSSIVSVTPSLMFPVKGQVDVVPTLMDTTTGFSPSEMVHSTRASSALDENDRNSLRSRLKRQSSQASIRTVAGFR</sequence>
<evidence type="ECO:0000313" key="3">
    <source>
        <dbReference type="Proteomes" id="UP000037751"/>
    </source>
</evidence>
<gene>
    <name evidence="2" type="ORF">Malapachy_2254</name>
</gene>
<dbReference type="AlphaFoldDB" id="A0A0N0RSI8"/>
<dbReference type="RefSeq" id="XP_017992827.1">
    <property type="nucleotide sequence ID" value="XM_018136746.1"/>
</dbReference>
<evidence type="ECO:0000256" key="1">
    <source>
        <dbReference type="SAM" id="MobiDB-lite"/>
    </source>
</evidence>
<reference evidence="2 3" key="1">
    <citation type="submission" date="2015-07" db="EMBL/GenBank/DDBJ databases">
        <title>Draft Genome Sequence of Malassezia furfur CBS1878 and Malassezia pachydermatis CBS1879.</title>
        <authorList>
            <person name="Triana S."/>
            <person name="Ohm R."/>
            <person name="Gonzalez A."/>
            <person name="DeCock H."/>
            <person name="Restrepo S."/>
            <person name="Celis A."/>
        </authorList>
    </citation>
    <scope>NUCLEOTIDE SEQUENCE [LARGE SCALE GENOMIC DNA]</scope>
    <source>
        <strain evidence="2 3">CBS 1879</strain>
    </source>
</reference>
<dbReference type="Proteomes" id="UP000037751">
    <property type="component" value="Unassembled WGS sequence"/>
</dbReference>
<keyword evidence="3" id="KW-1185">Reference proteome</keyword>
<feature type="compositionally biased region" description="Low complexity" evidence="1">
    <location>
        <begin position="441"/>
        <end position="454"/>
    </location>
</feature>
<evidence type="ECO:0000313" key="2">
    <source>
        <dbReference type="EMBL" id="KOS15195.1"/>
    </source>
</evidence>
<dbReference type="OrthoDB" id="3340239at2759"/>
<dbReference type="VEuPathDB" id="FungiDB:Malapachy_2254"/>
<name>A0A0N0RSI8_9BASI</name>
<dbReference type="EMBL" id="LGAV01000002">
    <property type="protein sequence ID" value="KOS15195.1"/>
    <property type="molecule type" value="Genomic_DNA"/>
</dbReference>
<accession>A0A0N0RSI8</accession>